<dbReference type="EMBL" id="JACDTQ010003506">
    <property type="protein sequence ID" value="KAF5914053.1"/>
    <property type="molecule type" value="Genomic_DNA"/>
</dbReference>
<feature type="chain" id="PRO_5029667163" evidence="2">
    <location>
        <begin position="19"/>
        <end position="108"/>
    </location>
</feature>
<dbReference type="Proteomes" id="UP000551758">
    <property type="component" value="Unassembled WGS sequence"/>
</dbReference>
<comment type="caution">
    <text evidence="3">The sequence shown here is derived from an EMBL/GenBank/DDBJ whole genome shotgun (WGS) entry which is preliminary data.</text>
</comment>
<proteinExistence type="predicted"/>
<dbReference type="AlphaFoldDB" id="A0A7J7EED1"/>
<name>A0A7J7EED1_DICBM</name>
<protein>
    <submittedName>
        <fullName evidence="3">Uncharacterized protein</fullName>
    </submittedName>
</protein>
<reference evidence="3 4" key="1">
    <citation type="journal article" date="2020" name="Mol. Biol. Evol.">
        <title>Interspecific Gene Flow and the Evolution of Specialization in Black and White Rhinoceros.</title>
        <authorList>
            <person name="Moodley Y."/>
            <person name="Westbury M.V."/>
            <person name="Russo I.M."/>
            <person name="Gopalakrishnan S."/>
            <person name="Rakotoarivelo A."/>
            <person name="Olsen R.A."/>
            <person name="Prost S."/>
            <person name="Tunstall T."/>
            <person name="Ryder O.A."/>
            <person name="Dalen L."/>
            <person name="Bruford M.W."/>
        </authorList>
    </citation>
    <scope>NUCLEOTIDE SEQUENCE [LARGE SCALE GENOMIC DNA]</scope>
    <source>
        <strain evidence="3">SBR-YM</strain>
        <tissue evidence="3">Skin</tissue>
    </source>
</reference>
<keyword evidence="1" id="KW-1133">Transmembrane helix</keyword>
<evidence type="ECO:0000313" key="4">
    <source>
        <dbReference type="Proteomes" id="UP000551758"/>
    </source>
</evidence>
<keyword evidence="1" id="KW-0472">Membrane</keyword>
<accession>A0A7J7EED1</accession>
<evidence type="ECO:0000256" key="1">
    <source>
        <dbReference type="SAM" id="Phobius"/>
    </source>
</evidence>
<keyword evidence="1" id="KW-0812">Transmembrane</keyword>
<organism evidence="3 4">
    <name type="scientific">Diceros bicornis minor</name>
    <name type="common">South-central black rhinoceros</name>
    <dbReference type="NCBI Taxonomy" id="77932"/>
    <lineage>
        <taxon>Eukaryota</taxon>
        <taxon>Metazoa</taxon>
        <taxon>Chordata</taxon>
        <taxon>Craniata</taxon>
        <taxon>Vertebrata</taxon>
        <taxon>Euteleostomi</taxon>
        <taxon>Mammalia</taxon>
        <taxon>Eutheria</taxon>
        <taxon>Laurasiatheria</taxon>
        <taxon>Perissodactyla</taxon>
        <taxon>Rhinocerotidae</taxon>
        <taxon>Diceros</taxon>
    </lineage>
</organism>
<gene>
    <name evidence="3" type="ORF">HPG69_010212</name>
</gene>
<keyword evidence="2" id="KW-0732">Signal</keyword>
<keyword evidence="4" id="KW-1185">Reference proteome</keyword>
<evidence type="ECO:0000256" key="2">
    <source>
        <dbReference type="SAM" id="SignalP"/>
    </source>
</evidence>
<evidence type="ECO:0000313" key="3">
    <source>
        <dbReference type="EMBL" id="KAF5914053.1"/>
    </source>
</evidence>
<feature type="transmembrane region" description="Helical" evidence="1">
    <location>
        <begin position="28"/>
        <end position="47"/>
    </location>
</feature>
<feature type="signal peptide" evidence="2">
    <location>
        <begin position="1"/>
        <end position="18"/>
    </location>
</feature>
<sequence length="108" mass="12130">MSSAALLVAVIFLESVCGGEICGLWSVSALPIAGITPIMVNLSIYWITGYTSTVTYDRSLSTKQSLGILRNYLLFLLMPILNSLNRKEGSINWYKIHNWIFMEKRKSP</sequence>